<feature type="transmembrane region" description="Helical" evidence="2">
    <location>
        <begin position="55"/>
        <end position="76"/>
    </location>
</feature>
<organism evidence="3 4">
    <name type="scientific">Streptomonospora litoralis</name>
    <dbReference type="NCBI Taxonomy" id="2498135"/>
    <lineage>
        <taxon>Bacteria</taxon>
        <taxon>Bacillati</taxon>
        <taxon>Actinomycetota</taxon>
        <taxon>Actinomycetes</taxon>
        <taxon>Streptosporangiales</taxon>
        <taxon>Nocardiopsidaceae</taxon>
        <taxon>Streptomonospora</taxon>
    </lineage>
</organism>
<dbReference type="Proteomes" id="UP000292235">
    <property type="component" value="Chromosome"/>
</dbReference>
<feature type="transmembrane region" description="Helical" evidence="2">
    <location>
        <begin position="20"/>
        <end position="43"/>
    </location>
</feature>
<dbReference type="RefSeq" id="WP_131097767.1">
    <property type="nucleotide sequence ID" value="NZ_CP036455.1"/>
</dbReference>
<feature type="region of interest" description="Disordered" evidence="1">
    <location>
        <begin position="168"/>
        <end position="214"/>
    </location>
</feature>
<evidence type="ECO:0000313" key="3">
    <source>
        <dbReference type="EMBL" id="QBI53396.1"/>
    </source>
</evidence>
<proteinExistence type="predicted"/>
<feature type="transmembrane region" description="Helical" evidence="2">
    <location>
        <begin position="88"/>
        <end position="109"/>
    </location>
</feature>
<dbReference type="AlphaFoldDB" id="A0A4P6PYM7"/>
<name>A0A4P6PYM7_9ACTN</name>
<evidence type="ECO:0008006" key="5">
    <source>
        <dbReference type="Google" id="ProtNLM"/>
    </source>
</evidence>
<keyword evidence="2" id="KW-0812">Transmembrane</keyword>
<accession>A0A4P6PYM7</accession>
<evidence type="ECO:0000313" key="4">
    <source>
        <dbReference type="Proteomes" id="UP000292235"/>
    </source>
</evidence>
<sequence length="289" mass="30638">MSNATTRARRRPRLLSTGGLLGTVRAGAFSIFAAALAVSYMHLVELAEAFGESGWRAYAIAGTVDTIILAAVAGGMAAEQLTGTRPPIVGQAMYAGITTTLIGNIHHGLRANLVMADFPNGGLVPDLAPIEWAQVLLGVLVALWAPIVADLAYRVLLWAATVEATARAGTGRHAEQAAAVPPQRTDEHDQPGETVEPPAPTEPTDPDGAAELPPADGIDAQVIGIYDRMYRQGQALSERRLVDRANNELQLAADQRITRHRARACIKAWKARHAETDTGPMPRLVVSAG</sequence>
<dbReference type="EMBL" id="CP036455">
    <property type="protein sequence ID" value="QBI53396.1"/>
    <property type="molecule type" value="Genomic_DNA"/>
</dbReference>
<protein>
    <recommendedName>
        <fullName evidence="5">DUF2637 domain-containing protein</fullName>
    </recommendedName>
</protein>
<keyword evidence="4" id="KW-1185">Reference proteome</keyword>
<keyword evidence="2" id="KW-0472">Membrane</keyword>
<reference evidence="3 4" key="1">
    <citation type="submission" date="2019-02" db="EMBL/GenBank/DDBJ databases">
        <authorList>
            <person name="Khodamoradi S."/>
            <person name="Hahnke R.L."/>
            <person name="Kaempfer P."/>
            <person name="Schumann P."/>
            <person name="Rohde M."/>
            <person name="Steinert M."/>
            <person name="Luzhetskyy A."/>
            <person name="Wink J."/>
            <person name="Ruckert C."/>
        </authorList>
    </citation>
    <scope>NUCLEOTIDE SEQUENCE [LARGE SCALE GENOMIC DNA]</scope>
    <source>
        <strain evidence="3 4">M2</strain>
    </source>
</reference>
<evidence type="ECO:0000256" key="1">
    <source>
        <dbReference type="SAM" id="MobiDB-lite"/>
    </source>
</evidence>
<keyword evidence="2" id="KW-1133">Transmembrane helix</keyword>
<dbReference type="KEGG" id="strr:EKD16_08010"/>
<feature type="transmembrane region" description="Helical" evidence="2">
    <location>
        <begin position="129"/>
        <end position="149"/>
    </location>
</feature>
<dbReference type="OrthoDB" id="3531184at2"/>
<gene>
    <name evidence="3" type="ORF">EKD16_08010</name>
</gene>
<evidence type="ECO:0000256" key="2">
    <source>
        <dbReference type="SAM" id="Phobius"/>
    </source>
</evidence>